<keyword evidence="1" id="KW-0472">Membrane</keyword>
<organism evidence="2 3">
    <name type="scientific">Clonostachys chloroleuca</name>
    <dbReference type="NCBI Taxonomy" id="1926264"/>
    <lineage>
        <taxon>Eukaryota</taxon>
        <taxon>Fungi</taxon>
        <taxon>Dikarya</taxon>
        <taxon>Ascomycota</taxon>
        <taxon>Pezizomycotina</taxon>
        <taxon>Sordariomycetes</taxon>
        <taxon>Hypocreomycetidae</taxon>
        <taxon>Hypocreales</taxon>
        <taxon>Bionectriaceae</taxon>
        <taxon>Clonostachys</taxon>
    </lineage>
</organism>
<keyword evidence="1" id="KW-1133">Transmembrane helix</keyword>
<name>A0AA35M3R8_9HYPO</name>
<dbReference type="AlphaFoldDB" id="A0AA35M3R8"/>
<sequence>MANESHSSQFGSGFDDSKDRRIVIISGIICLVAILVLQSWTKPDPLAGIPTIGRGGSLIRKIQYFWDAKGMYLEGFIYHIYFIANGPYKYGNGVFRIPGSGEDLATDLLITLPATDNIVLAPKFLEEVKRLPEDVLDATEANFEVCNEQPHLNGY</sequence>
<feature type="transmembrane region" description="Helical" evidence="1">
    <location>
        <begin position="21"/>
        <end position="40"/>
    </location>
</feature>
<keyword evidence="3" id="KW-1185">Reference proteome</keyword>
<dbReference type="Proteomes" id="UP001160390">
    <property type="component" value="Unassembled WGS sequence"/>
</dbReference>
<accession>A0AA35M3R8</accession>
<proteinExistence type="predicted"/>
<keyword evidence="1" id="KW-0812">Transmembrane</keyword>
<protein>
    <submittedName>
        <fullName evidence="2">Uncharacterized protein</fullName>
    </submittedName>
</protein>
<evidence type="ECO:0000313" key="3">
    <source>
        <dbReference type="Proteomes" id="UP001160390"/>
    </source>
</evidence>
<evidence type="ECO:0000313" key="2">
    <source>
        <dbReference type="EMBL" id="CAI6089600.1"/>
    </source>
</evidence>
<evidence type="ECO:0000256" key="1">
    <source>
        <dbReference type="SAM" id="Phobius"/>
    </source>
</evidence>
<reference evidence="2" key="1">
    <citation type="submission" date="2023-01" db="EMBL/GenBank/DDBJ databases">
        <authorList>
            <person name="Piombo E."/>
        </authorList>
    </citation>
    <scope>NUCLEOTIDE SEQUENCE</scope>
</reference>
<dbReference type="EMBL" id="CABFNP030001008">
    <property type="protein sequence ID" value="CAI6089600.1"/>
    <property type="molecule type" value="Genomic_DNA"/>
</dbReference>
<comment type="caution">
    <text evidence="2">The sequence shown here is derived from an EMBL/GenBank/DDBJ whole genome shotgun (WGS) entry which is preliminary data.</text>
</comment>
<gene>
    <name evidence="2" type="ORF">CCHLO57077_00011985</name>
</gene>